<keyword evidence="2" id="KW-0862">Zinc</keyword>
<dbReference type="Proteomes" id="UP000632377">
    <property type="component" value="Unassembled WGS sequence"/>
</dbReference>
<dbReference type="SUPFAM" id="SSF52467">
    <property type="entry name" value="DHS-like NAD/FAD-binding domain"/>
    <property type="match status" value="1"/>
</dbReference>
<dbReference type="PROSITE" id="PS50305">
    <property type="entry name" value="SIRTUIN"/>
    <property type="match status" value="1"/>
</dbReference>
<gene>
    <name evidence="4" type="ORF">JK636_18005</name>
</gene>
<evidence type="ECO:0000313" key="4">
    <source>
        <dbReference type="EMBL" id="MBL4937612.1"/>
    </source>
</evidence>
<proteinExistence type="predicted"/>
<dbReference type="InterPro" id="IPR029035">
    <property type="entry name" value="DHS-like_NAD/FAD-binding_dom"/>
</dbReference>
<organism evidence="4 5">
    <name type="scientific">Clostridium rhizosphaerae</name>
    <dbReference type="NCBI Taxonomy" id="2803861"/>
    <lineage>
        <taxon>Bacteria</taxon>
        <taxon>Bacillati</taxon>
        <taxon>Bacillota</taxon>
        <taxon>Clostridia</taxon>
        <taxon>Eubacteriales</taxon>
        <taxon>Clostridiaceae</taxon>
        <taxon>Clostridium</taxon>
    </lineage>
</organism>
<name>A0ABS1TFR5_9CLOT</name>
<keyword evidence="1" id="KW-0520">NAD</keyword>
<comment type="caution">
    <text evidence="2">Lacks conserved residue(s) required for the propagation of feature annotation.</text>
</comment>
<evidence type="ECO:0000256" key="1">
    <source>
        <dbReference type="ARBA" id="ARBA00023027"/>
    </source>
</evidence>
<protein>
    <submittedName>
        <fullName evidence="4">NAD-dependent protein deacetylase, SIR2 family</fullName>
    </submittedName>
</protein>
<evidence type="ECO:0000256" key="2">
    <source>
        <dbReference type="PROSITE-ProRule" id="PRU00236"/>
    </source>
</evidence>
<sequence>MFSQGRIIMNMQNYSDNITKAAKLIKEADYILVGAGAGLSAAGGLNYGDSELFIEWFPKLSELGIETIGEAISFYWNADDSNRRSFWAYWANHINKIRYEAPALKPYLDLYEILKDKNHFIITTNVDEQFVKAGFDKEKIFAPQGNYGLFQCDKPCSNDLYDNKTFIDKMIANMDKDKFEIREEDIPRCPKCGSYMSKNLRVDDTFVEAPHMEKQKDYMDYVNNSMDGKLVLIELGVGFNTPGIIRWPFEKITMKHLNAVLIRMNMQYPDIPEKLLSKSLTFNEDIQMVLTEINAARFKK</sequence>
<feature type="binding site" evidence="2">
    <location>
        <position position="152"/>
    </location>
    <ligand>
        <name>Zn(2+)</name>
        <dbReference type="ChEBI" id="CHEBI:29105"/>
    </ligand>
</feature>
<feature type="binding site" evidence="2">
    <location>
        <position position="192"/>
    </location>
    <ligand>
        <name>Zn(2+)</name>
        <dbReference type="ChEBI" id="CHEBI:29105"/>
    </ligand>
</feature>
<feature type="binding site" evidence="2">
    <location>
        <position position="189"/>
    </location>
    <ligand>
        <name>Zn(2+)</name>
        <dbReference type="ChEBI" id="CHEBI:29105"/>
    </ligand>
</feature>
<dbReference type="InterPro" id="IPR026590">
    <property type="entry name" value="Ssirtuin_cat_dom"/>
</dbReference>
<feature type="domain" description="Deacetylase sirtuin-type" evidence="3">
    <location>
        <begin position="11"/>
        <end position="300"/>
    </location>
</feature>
<accession>A0ABS1TFR5</accession>
<comment type="caution">
    <text evidence="4">The sequence shown here is derived from an EMBL/GenBank/DDBJ whole genome shotgun (WGS) entry which is preliminary data.</text>
</comment>
<keyword evidence="5" id="KW-1185">Reference proteome</keyword>
<dbReference type="Gene3D" id="3.40.50.1220">
    <property type="entry name" value="TPP-binding domain"/>
    <property type="match status" value="1"/>
</dbReference>
<evidence type="ECO:0000313" key="5">
    <source>
        <dbReference type="Proteomes" id="UP000632377"/>
    </source>
</evidence>
<dbReference type="EMBL" id="JAESWC010000014">
    <property type="protein sequence ID" value="MBL4937612.1"/>
    <property type="molecule type" value="Genomic_DNA"/>
</dbReference>
<feature type="binding site" evidence="2">
    <location>
        <position position="156"/>
    </location>
    <ligand>
        <name>Zn(2+)</name>
        <dbReference type="ChEBI" id="CHEBI:29105"/>
    </ligand>
</feature>
<evidence type="ECO:0000259" key="3">
    <source>
        <dbReference type="PROSITE" id="PS50305"/>
    </source>
</evidence>
<reference evidence="4 5" key="1">
    <citation type="submission" date="2021-01" db="EMBL/GenBank/DDBJ databases">
        <title>Genome public.</title>
        <authorList>
            <person name="Liu C."/>
            <person name="Sun Q."/>
        </authorList>
    </citation>
    <scope>NUCLEOTIDE SEQUENCE [LARGE SCALE GENOMIC DNA]</scope>
    <source>
        <strain evidence="4 5">YIM B02515</strain>
    </source>
</reference>
<keyword evidence="2" id="KW-0479">Metal-binding</keyword>